<feature type="domain" description="Peptidase M12A" evidence="8">
    <location>
        <begin position="138"/>
        <end position="330"/>
    </location>
</feature>
<evidence type="ECO:0000256" key="7">
    <source>
        <dbReference type="RuleBase" id="RU361183"/>
    </source>
</evidence>
<dbReference type="SUPFAM" id="SSF55486">
    <property type="entry name" value="Metalloproteases ('zincins'), catalytic domain"/>
    <property type="match status" value="1"/>
</dbReference>
<evidence type="ECO:0000256" key="6">
    <source>
        <dbReference type="PROSITE-ProRule" id="PRU01211"/>
    </source>
</evidence>
<keyword evidence="1 7" id="KW-0645">Protease</keyword>
<keyword evidence="7" id="KW-0732">Signal</keyword>
<comment type="cofactor">
    <cofactor evidence="7">
        <name>Zn(2+)</name>
        <dbReference type="ChEBI" id="CHEBI:29105"/>
    </cofactor>
    <text evidence="7">Binds 1 zinc ion per subunit.</text>
</comment>
<keyword evidence="9" id="KW-1185">Reference proteome</keyword>
<dbReference type="PRINTS" id="PR00480">
    <property type="entry name" value="ASTACIN"/>
</dbReference>
<feature type="signal peptide" evidence="7">
    <location>
        <begin position="1"/>
        <end position="17"/>
    </location>
</feature>
<dbReference type="Pfam" id="PF01400">
    <property type="entry name" value="Astacin"/>
    <property type="match status" value="1"/>
</dbReference>
<keyword evidence="5 7" id="KW-0482">Metalloprotease</keyword>
<dbReference type="OrthoDB" id="291007at2759"/>
<dbReference type="InterPro" id="IPR006026">
    <property type="entry name" value="Peptidase_Metallo"/>
</dbReference>
<dbReference type="InterPro" id="IPR001506">
    <property type="entry name" value="Peptidase_M12A"/>
</dbReference>
<accession>A0A6J2TSD6</accession>
<evidence type="ECO:0000256" key="1">
    <source>
        <dbReference type="ARBA" id="ARBA00022670"/>
    </source>
</evidence>
<reference evidence="10" key="1">
    <citation type="submission" date="2025-08" db="UniProtKB">
        <authorList>
            <consortium name="RefSeq"/>
        </authorList>
    </citation>
    <scope>IDENTIFICATION</scope>
    <source>
        <strain evidence="10">11010-0011.00</strain>
        <tissue evidence="10">Whole body</tissue>
    </source>
</reference>
<dbReference type="GeneID" id="115626585"/>
<dbReference type="PANTHER" id="PTHR10127:SF780">
    <property type="entry name" value="METALLOENDOPEPTIDASE"/>
    <property type="match status" value="1"/>
</dbReference>
<dbReference type="Gene3D" id="3.40.390.10">
    <property type="entry name" value="Collagenase (Catalytic Domain)"/>
    <property type="match status" value="1"/>
</dbReference>
<feature type="chain" id="PRO_5027150830" description="Metalloendopeptidase" evidence="7">
    <location>
        <begin position="18"/>
        <end position="340"/>
    </location>
</feature>
<evidence type="ECO:0000256" key="2">
    <source>
        <dbReference type="ARBA" id="ARBA00022723"/>
    </source>
</evidence>
<gene>
    <name evidence="10" type="primary">LOC115626585</name>
</gene>
<keyword evidence="3 7" id="KW-0378">Hydrolase</keyword>
<dbReference type="RefSeq" id="XP_030377827.1">
    <property type="nucleotide sequence ID" value="XM_030521967.1"/>
</dbReference>
<dbReference type="AlphaFoldDB" id="A0A6J2TSD6"/>
<proteinExistence type="predicted"/>
<comment type="caution">
    <text evidence="6">Lacks conserved residue(s) required for the propagation of feature annotation.</text>
</comment>
<name>A0A6J2TSD6_DROLE</name>
<evidence type="ECO:0000259" key="8">
    <source>
        <dbReference type="PROSITE" id="PS51864"/>
    </source>
</evidence>
<organism evidence="9 10">
    <name type="scientific">Drosophila lebanonensis</name>
    <name type="common">Fruit fly</name>
    <name type="synonym">Scaptodrosophila lebanonensis</name>
    <dbReference type="NCBI Taxonomy" id="7225"/>
    <lineage>
        <taxon>Eukaryota</taxon>
        <taxon>Metazoa</taxon>
        <taxon>Ecdysozoa</taxon>
        <taxon>Arthropoda</taxon>
        <taxon>Hexapoda</taxon>
        <taxon>Insecta</taxon>
        <taxon>Pterygota</taxon>
        <taxon>Neoptera</taxon>
        <taxon>Endopterygota</taxon>
        <taxon>Diptera</taxon>
        <taxon>Brachycera</taxon>
        <taxon>Muscomorpha</taxon>
        <taxon>Ephydroidea</taxon>
        <taxon>Drosophilidae</taxon>
        <taxon>Scaptodrosophila</taxon>
    </lineage>
</organism>
<dbReference type="SMART" id="SM00235">
    <property type="entry name" value="ZnMc"/>
    <property type="match status" value="1"/>
</dbReference>
<dbReference type="PROSITE" id="PS51864">
    <property type="entry name" value="ASTACIN"/>
    <property type="match status" value="1"/>
</dbReference>
<dbReference type="EC" id="3.4.24.-" evidence="7"/>
<dbReference type="GO" id="GO:0006508">
    <property type="term" value="P:proteolysis"/>
    <property type="evidence" value="ECO:0007669"/>
    <property type="project" value="UniProtKB-KW"/>
</dbReference>
<evidence type="ECO:0000313" key="9">
    <source>
        <dbReference type="Proteomes" id="UP000504634"/>
    </source>
</evidence>
<keyword evidence="4 7" id="KW-0862">Zinc</keyword>
<evidence type="ECO:0000256" key="4">
    <source>
        <dbReference type="ARBA" id="ARBA00022833"/>
    </source>
</evidence>
<dbReference type="InterPro" id="IPR024079">
    <property type="entry name" value="MetalloPept_cat_dom_sf"/>
</dbReference>
<dbReference type="PANTHER" id="PTHR10127">
    <property type="entry name" value="DISCOIDIN, CUB, EGF, LAMININ , AND ZINC METALLOPROTEASE DOMAIN CONTAINING"/>
    <property type="match status" value="1"/>
</dbReference>
<sequence>MLFTCALVFVLPGYIFGQYLPLLDTDYEQSAEYNAYSAFQGPDSNLMQDFYQNNKLDKSADIAGESHSNEEFDEADSTIVLGPDIFLKSYKYQIWEEPDPDLVRYHDMTGKESPKVCDEKKPIYCSKRDFVEGAHKPVAYNPHEQRLPWPSTTIYYKFHKNVSKEKEKRVKDDLRMFEQKTCLKFIPLPNRTEIKDYILFREEDDCFSRVGYKERPHNAYIRHDYCNTAFIIIHVLNFDHIHNDIYRDEYIDYKKENCKQSQNYKKQNTSNFDIRYDYLSPLHYSNCAAAKGDDPVFTFTFCPSIELERESQKVPVTEWDYFKINRMYCDKWYYNNKKSN</sequence>
<protein>
    <recommendedName>
        <fullName evidence="7">Metalloendopeptidase</fullName>
        <ecNumber evidence="7">3.4.24.-</ecNumber>
    </recommendedName>
</protein>
<dbReference type="GO" id="GO:0008270">
    <property type="term" value="F:zinc ion binding"/>
    <property type="evidence" value="ECO:0007669"/>
    <property type="project" value="InterPro"/>
</dbReference>
<dbReference type="GO" id="GO:0004222">
    <property type="term" value="F:metalloendopeptidase activity"/>
    <property type="evidence" value="ECO:0007669"/>
    <property type="project" value="UniProtKB-UniRule"/>
</dbReference>
<evidence type="ECO:0000256" key="3">
    <source>
        <dbReference type="ARBA" id="ARBA00022801"/>
    </source>
</evidence>
<evidence type="ECO:0000313" key="10">
    <source>
        <dbReference type="RefSeq" id="XP_030377827.1"/>
    </source>
</evidence>
<dbReference type="Proteomes" id="UP000504634">
    <property type="component" value="Unplaced"/>
</dbReference>
<keyword evidence="2 7" id="KW-0479">Metal-binding</keyword>
<evidence type="ECO:0000256" key="5">
    <source>
        <dbReference type="ARBA" id="ARBA00023049"/>
    </source>
</evidence>